<organism evidence="2 3">
    <name type="scientific">Tanacetum coccineum</name>
    <dbReference type="NCBI Taxonomy" id="301880"/>
    <lineage>
        <taxon>Eukaryota</taxon>
        <taxon>Viridiplantae</taxon>
        <taxon>Streptophyta</taxon>
        <taxon>Embryophyta</taxon>
        <taxon>Tracheophyta</taxon>
        <taxon>Spermatophyta</taxon>
        <taxon>Magnoliopsida</taxon>
        <taxon>eudicotyledons</taxon>
        <taxon>Gunneridae</taxon>
        <taxon>Pentapetalae</taxon>
        <taxon>asterids</taxon>
        <taxon>campanulids</taxon>
        <taxon>Asterales</taxon>
        <taxon>Asteraceae</taxon>
        <taxon>Asteroideae</taxon>
        <taxon>Anthemideae</taxon>
        <taxon>Anthemidinae</taxon>
        <taxon>Tanacetum</taxon>
    </lineage>
</organism>
<dbReference type="Pfam" id="PF13966">
    <property type="entry name" value="zf-RVT"/>
    <property type="match status" value="1"/>
</dbReference>
<dbReference type="GO" id="GO:0003964">
    <property type="term" value="F:RNA-directed DNA polymerase activity"/>
    <property type="evidence" value="ECO:0007669"/>
    <property type="project" value="UniProtKB-KW"/>
</dbReference>
<dbReference type="Proteomes" id="UP001151760">
    <property type="component" value="Unassembled WGS sequence"/>
</dbReference>
<name>A0ABQ5FLP9_9ASTR</name>
<dbReference type="EMBL" id="BQNB010017530">
    <property type="protein sequence ID" value="GJT64280.1"/>
    <property type="molecule type" value="Genomic_DNA"/>
</dbReference>
<dbReference type="InterPro" id="IPR026960">
    <property type="entry name" value="RVT-Znf"/>
</dbReference>
<evidence type="ECO:0000313" key="2">
    <source>
        <dbReference type="EMBL" id="GJT64280.1"/>
    </source>
</evidence>
<protein>
    <submittedName>
        <fullName evidence="2">RNA-directed DNA polymerase, eukaryota, reverse transcriptase zinc-binding domain protein</fullName>
    </submittedName>
</protein>
<keyword evidence="3" id="KW-1185">Reference proteome</keyword>
<keyword evidence="2" id="KW-0808">Transferase</keyword>
<sequence length="187" mass="21464">MFLLDTDKDCFIASRVTLANWSLVLKRDLMGGIETNQFNALKSAIGCVNLSDKRDSWKWSLNGCNGFSVASVHDLVDTHTLVVDIEATRWNRFIPIKVNVLLWRLKLNRLPSRVNLDRKDIDIDSILCPICHEDIETVNHIFFNCGMAQGLWALLAKWWELNIPLCANISEWYDWLDDSPIPSAFDL</sequence>
<keyword evidence="2" id="KW-0695">RNA-directed DNA polymerase</keyword>
<proteinExistence type="predicted"/>
<accession>A0ABQ5FLP9</accession>
<feature type="domain" description="Reverse transcriptase zinc-binding" evidence="1">
    <location>
        <begin position="67"/>
        <end position="152"/>
    </location>
</feature>
<evidence type="ECO:0000313" key="3">
    <source>
        <dbReference type="Proteomes" id="UP001151760"/>
    </source>
</evidence>
<evidence type="ECO:0000259" key="1">
    <source>
        <dbReference type="Pfam" id="PF13966"/>
    </source>
</evidence>
<reference evidence="2" key="2">
    <citation type="submission" date="2022-01" db="EMBL/GenBank/DDBJ databases">
        <authorList>
            <person name="Yamashiro T."/>
            <person name="Shiraishi A."/>
            <person name="Satake H."/>
            <person name="Nakayama K."/>
        </authorList>
    </citation>
    <scope>NUCLEOTIDE SEQUENCE</scope>
</reference>
<gene>
    <name evidence="2" type="ORF">Tco_1015760</name>
</gene>
<reference evidence="2" key="1">
    <citation type="journal article" date="2022" name="Int. J. Mol. Sci.">
        <title>Draft Genome of Tanacetum Coccineum: Genomic Comparison of Closely Related Tanacetum-Family Plants.</title>
        <authorList>
            <person name="Yamashiro T."/>
            <person name="Shiraishi A."/>
            <person name="Nakayama K."/>
            <person name="Satake H."/>
        </authorList>
    </citation>
    <scope>NUCLEOTIDE SEQUENCE</scope>
</reference>
<comment type="caution">
    <text evidence="2">The sequence shown here is derived from an EMBL/GenBank/DDBJ whole genome shotgun (WGS) entry which is preliminary data.</text>
</comment>
<keyword evidence="2" id="KW-0548">Nucleotidyltransferase</keyword>